<dbReference type="AlphaFoldDB" id="H6LC75"/>
<dbReference type="Pfam" id="PF06953">
    <property type="entry name" value="ArsD"/>
    <property type="match status" value="1"/>
</dbReference>
<protein>
    <submittedName>
        <fullName evidence="1">Arsenate resistance operon repressor</fullName>
    </submittedName>
</protein>
<sequence length="125" mass="13763">MKMNTIEIYDSKLTDVRAGCGGNSEVMRIATIIKALVAEGKNIHRYGLIENPEMFTVNKIVDEALKNESALAFPITVVDGEIKRNGTYPSNLELATWLGMTQEELVVLLMKAKMSSRSFCGGDCC</sequence>
<proteinExistence type="predicted"/>
<evidence type="ECO:0000313" key="1">
    <source>
        <dbReference type="EMBL" id="AFA49023.1"/>
    </source>
</evidence>
<accession>H6LC75</accession>
<evidence type="ECO:0000313" key="2">
    <source>
        <dbReference type="Proteomes" id="UP000007177"/>
    </source>
</evidence>
<reference evidence="1 2" key="2">
    <citation type="journal article" date="2012" name="PLoS ONE">
        <title>An ancient pathway combining carbon dioxide fixation with the generation and utilization of a sodium ion gradient for ATP synthesis.</title>
        <authorList>
            <person name="Poehlein A."/>
            <person name="Schmidt S."/>
            <person name="Kaster A.K."/>
            <person name="Goenrich M."/>
            <person name="Vollmers J."/>
            <person name="Thurmer A."/>
            <person name="Bertsch J."/>
            <person name="Schuchmann K."/>
            <person name="Voigt B."/>
            <person name="Hecker M."/>
            <person name="Daniel R."/>
            <person name="Thauer R.K."/>
            <person name="Gottschalk G."/>
            <person name="Muller V."/>
        </authorList>
    </citation>
    <scope>NUCLEOTIDE SEQUENCE [LARGE SCALE GENOMIC DNA]</scope>
    <source>
        <strain evidence="2">ATCC 29683 / DSM 1030 / JCM 2381 / KCTC 1655 / WB1</strain>
    </source>
</reference>
<dbReference type="InterPro" id="IPR010712">
    <property type="entry name" value="Arsenical-R_ArsD"/>
</dbReference>
<reference evidence="2" key="1">
    <citation type="submission" date="2011-07" db="EMBL/GenBank/DDBJ databases">
        <title>Complete genome sequence of Acetobacterium woodii.</title>
        <authorList>
            <person name="Poehlein A."/>
            <person name="Schmidt S."/>
            <person name="Kaster A.-K."/>
            <person name="Goenrich M."/>
            <person name="Vollmers J."/>
            <person name="Thuermer A."/>
            <person name="Gottschalk G."/>
            <person name="Thauer R.K."/>
            <person name="Daniel R."/>
            <person name="Mueller V."/>
        </authorList>
    </citation>
    <scope>NUCLEOTIDE SEQUENCE [LARGE SCALE GENOMIC DNA]</scope>
    <source>
        <strain evidence="2">ATCC 29683 / DSM 1030 / JCM 2381 / KCTC 1655 / WB1</strain>
    </source>
</reference>
<dbReference type="KEGG" id="awo:Awo_c22490"/>
<dbReference type="STRING" id="931626.Awo_c22490"/>
<keyword evidence="2" id="KW-1185">Reference proteome</keyword>
<dbReference type="GO" id="GO:0045892">
    <property type="term" value="P:negative regulation of DNA-templated transcription"/>
    <property type="evidence" value="ECO:0007669"/>
    <property type="project" value="InterPro"/>
</dbReference>
<dbReference type="Proteomes" id="UP000007177">
    <property type="component" value="Chromosome"/>
</dbReference>
<organism evidence="1 2">
    <name type="scientific">Acetobacterium woodii (strain ATCC 29683 / DSM 1030 / JCM 2381 / KCTC 1655 / WB1)</name>
    <dbReference type="NCBI Taxonomy" id="931626"/>
    <lineage>
        <taxon>Bacteria</taxon>
        <taxon>Bacillati</taxon>
        <taxon>Bacillota</taxon>
        <taxon>Clostridia</taxon>
        <taxon>Eubacteriales</taxon>
        <taxon>Eubacteriaceae</taxon>
        <taxon>Acetobacterium</taxon>
    </lineage>
</organism>
<dbReference type="eggNOG" id="ENOG5032RMG">
    <property type="taxonomic scope" value="Bacteria"/>
</dbReference>
<dbReference type="GO" id="GO:0046685">
    <property type="term" value="P:response to arsenic-containing substance"/>
    <property type="evidence" value="ECO:0007669"/>
    <property type="project" value="InterPro"/>
</dbReference>
<dbReference type="HOGENOM" id="CLU_120868_1_0_9"/>
<dbReference type="Gene3D" id="3.40.30.10">
    <property type="entry name" value="Glutaredoxin"/>
    <property type="match status" value="1"/>
</dbReference>
<name>H6LC75_ACEWD</name>
<dbReference type="OrthoDB" id="9801358at2"/>
<dbReference type="GO" id="GO:0003677">
    <property type="term" value="F:DNA binding"/>
    <property type="evidence" value="ECO:0007669"/>
    <property type="project" value="InterPro"/>
</dbReference>
<gene>
    <name evidence="1" type="primary">arsD2</name>
    <name evidence="1" type="ordered locus">Awo_c22490</name>
</gene>
<dbReference type="EMBL" id="CP002987">
    <property type="protein sequence ID" value="AFA49023.1"/>
    <property type="molecule type" value="Genomic_DNA"/>
</dbReference>